<sequence length="281" mass="32188">MKKVIILFLFVSSLFALELNTNKTINANTILVSLEKSNIENPKLTFLNKNYDFFENPFKKDSYYILLPISYYEKPKKEPIIVSYFENGKKVFKGKNLYINKGDYKTETLSVSSSKVELSQEDKQRVKKEFEEAKEIYTKKHPNILWKDDFIYPLDSKITSDFGNARLFNNTLRSYHTGTDFRAPIGTPIKASNSGIVRVAKDRFYGGKSVVIDHGHGVFSGYFHLDEFKVKLGDFVKRGDIIALSGNTGRSTGPHLHFMFKIDDIIVDPLQAIEILNSLKN</sequence>
<feature type="chain" id="PRO_5015538329" evidence="2">
    <location>
        <begin position="19"/>
        <end position="281"/>
    </location>
</feature>
<feature type="domain" description="M23ase beta-sheet core" evidence="3">
    <location>
        <begin position="175"/>
        <end position="269"/>
    </location>
</feature>
<evidence type="ECO:0000256" key="2">
    <source>
        <dbReference type="SAM" id="SignalP"/>
    </source>
</evidence>
<dbReference type="InterPro" id="IPR016047">
    <property type="entry name" value="M23ase_b-sheet_dom"/>
</dbReference>
<dbReference type="EMBL" id="QEYI01000006">
    <property type="protein sequence ID" value="PWE20627.1"/>
    <property type="molecule type" value="Genomic_DNA"/>
</dbReference>
<gene>
    <name evidence="4" type="ORF">DF188_07390</name>
</gene>
<dbReference type="Gene3D" id="2.70.70.10">
    <property type="entry name" value="Glucose Permease (Domain IIA)"/>
    <property type="match status" value="1"/>
</dbReference>
<dbReference type="Pfam" id="PF01551">
    <property type="entry name" value="Peptidase_M23"/>
    <property type="match status" value="1"/>
</dbReference>
<dbReference type="RefSeq" id="WP_109158557.1">
    <property type="nucleotide sequence ID" value="NZ_QEYI01000006.1"/>
</dbReference>
<dbReference type="Proteomes" id="UP000245014">
    <property type="component" value="Unassembled WGS sequence"/>
</dbReference>
<organism evidence="4 5">
    <name type="scientific">Aliarcobacter skirrowii</name>
    <dbReference type="NCBI Taxonomy" id="28200"/>
    <lineage>
        <taxon>Bacteria</taxon>
        <taxon>Pseudomonadati</taxon>
        <taxon>Campylobacterota</taxon>
        <taxon>Epsilonproteobacteria</taxon>
        <taxon>Campylobacterales</taxon>
        <taxon>Arcobacteraceae</taxon>
        <taxon>Aliarcobacter</taxon>
    </lineage>
</organism>
<comment type="caution">
    <text evidence="4">The sequence shown here is derived from an EMBL/GenBank/DDBJ whole genome shotgun (WGS) entry which is preliminary data.</text>
</comment>
<evidence type="ECO:0000256" key="1">
    <source>
        <dbReference type="ARBA" id="ARBA00022729"/>
    </source>
</evidence>
<proteinExistence type="predicted"/>
<dbReference type="PANTHER" id="PTHR21666:SF289">
    <property type="entry name" value="L-ALA--D-GLU ENDOPEPTIDASE"/>
    <property type="match status" value="1"/>
</dbReference>
<dbReference type="SUPFAM" id="SSF51261">
    <property type="entry name" value="Duplicated hybrid motif"/>
    <property type="match status" value="1"/>
</dbReference>
<name>A0A2U2BZF7_9BACT</name>
<dbReference type="CDD" id="cd12797">
    <property type="entry name" value="M23_peptidase"/>
    <property type="match status" value="1"/>
</dbReference>
<dbReference type="PANTHER" id="PTHR21666">
    <property type="entry name" value="PEPTIDASE-RELATED"/>
    <property type="match status" value="1"/>
</dbReference>
<evidence type="ECO:0000313" key="5">
    <source>
        <dbReference type="Proteomes" id="UP000245014"/>
    </source>
</evidence>
<feature type="signal peptide" evidence="2">
    <location>
        <begin position="1"/>
        <end position="18"/>
    </location>
</feature>
<evidence type="ECO:0000313" key="4">
    <source>
        <dbReference type="EMBL" id="PWE20627.1"/>
    </source>
</evidence>
<accession>A0A2U2BZF7</accession>
<dbReference type="GO" id="GO:0004222">
    <property type="term" value="F:metalloendopeptidase activity"/>
    <property type="evidence" value="ECO:0007669"/>
    <property type="project" value="TreeGrafter"/>
</dbReference>
<dbReference type="InterPro" id="IPR011055">
    <property type="entry name" value="Dup_hybrid_motif"/>
</dbReference>
<dbReference type="AlphaFoldDB" id="A0A2U2BZF7"/>
<dbReference type="InterPro" id="IPR050570">
    <property type="entry name" value="Cell_wall_metabolism_enzyme"/>
</dbReference>
<reference evidence="4 5" key="1">
    <citation type="submission" date="2018-05" db="EMBL/GenBank/DDBJ databases">
        <title>Antimicrobial susceptibility testing and genomic analysis of Arcobacter skirrowii strains and one Arcobacter butzleri isolated from German poultry farms.</title>
        <authorList>
            <person name="Haenel I."/>
            <person name="Hotzel H."/>
            <person name="Tomaso H."/>
            <person name="Busch A."/>
        </authorList>
    </citation>
    <scope>NUCLEOTIDE SEQUENCE [LARGE SCALE GENOMIC DNA]</scope>
    <source>
        <strain evidence="5">v</strain>
    </source>
</reference>
<protein>
    <submittedName>
        <fullName evidence="4">M23 family peptidase</fullName>
    </submittedName>
</protein>
<keyword evidence="1 2" id="KW-0732">Signal</keyword>
<evidence type="ECO:0000259" key="3">
    <source>
        <dbReference type="Pfam" id="PF01551"/>
    </source>
</evidence>
<dbReference type="STRING" id="28200.GCA_001572935_00406"/>